<organism evidence="2 3">
    <name type="scientific">Suillus placidus</name>
    <dbReference type="NCBI Taxonomy" id="48579"/>
    <lineage>
        <taxon>Eukaryota</taxon>
        <taxon>Fungi</taxon>
        <taxon>Dikarya</taxon>
        <taxon>Basidiomycota</taxon>
        <taxon>Agaricomycotina</taxon>
        <taxon>Agaricomycetes</taxon>
        <taxon>Agaricomycetidae</taxon>
        <taxon>Boletales</taxon>
        <taxon>Suillineae</taxon>
        <taxon>Suillaceae</taxon>
        <taxon>Suillus</taxon>
    </lineage>
</organism>
<reference evidence="2" key="1">
    <citation type="journal article" date="2020" name="New Phytol.">
        <title>Comparative genomics reveals dynamic genome evolution in host specialist ectomycorrhizal fungi.</title>
        <authorList>
            <person name="Lofgren L.A."/>
            <person name="Nguyen N.H."/>
            <person name="Vilgalys R."/>
            <person name="Ruytinx J."/>
            <person name="Liao H.L."/>
            <person name="Branco S."/>
            <person name="Kuo A."/>
            <person name="LaButti K."/>
            <person name="Lipzen A."/>
            <person name="Andreopoulos W."/>
            <person name="Pangilinan J."/>
            <person name="Riley R."/>
            <person name="Hundley H."/>
            <person name="Na H."/>
            <person name="Barry K."/>
            <person name="Grigoriev I.V."/>
            <person name="Stajich J.E."/>
            <person name="Kennedy P.G."/>
        </authorList>
    </citation>
    <scope>NUCLEOTIDE SEQUENCE</scope>
    <source>
        <strain evidence="2">DOB743</strain>
    </source>
</reference>
<feature type="compositionally biased region" description="Basic and acidic residues" evidence="1">
    <location>
        <begin position="338"/>
        <end position="363"/>
    </location>
</feature>
<feature type="region of interest" description="Disordered" evidence="1">
    <location>
        <begin position="338"/>
        <end position="368"/>
    </location>
</feature>
<comment type="caution">
    <text evidence="2">The sequence shown here is derived from an EMBL/GenBank/DDBJ whole genome shotgun (WGS) entry which is preliminary data.</text>
</comment>
<accession>A0A9P6ZQH5</accession>
<feature type="compositionally biased region" description="Polar residues" evidence="1">
    <location>
        <begin position="262"/>
        <end position="282"/>
    </location>
</feature>
<proteinExistence type="predicted"/>
<feature type="region of interest" description="Disordered" evidence="1">
    <location>
        <begin position="430"/>
        <end position="461"/>
    </location>
</feature>
<evidence type="ECO:0000313" key="2">
    <source>
        <dbReference type="EMBL" id="KAG1774925.1"/>
    </source>
</evidence>
<gene>
    <name evidence="2" type="ORF">EV702DRAFT_1199764</name>
</gene>
<dbReference type="Proteomes" id="UP000714275">
    <property type="component" value="Unassembled WGS sequence"/>
</dbReference>
<evidence type="ECO:0000256" key="1">
    <source>
        <dbReference type="SAM" id="MobiDB-lite"/>
    </source>
</evidence>
<feature type="region of interest" description="Disordered" evidence="1">
    <location>
        <begin position="253"/>
        <end position="326"/>
    </location>
</feature>
<evidence type="ECO:0000313" key="3">
    <source>
        <dbReference type="Proteomes" id="UP000714275"/>
    </source>
</evidence>
<feature type="compositionally biased region" description="Low complexity" evidence="1">
    <location>
        <begin position="443"/>
        <end position="452"/>
    </location>
</feature>
<name>A0A9P6ZQH5_9AGAM</name>
<keyword evidence="3" id="KW-1185">Reference proteome</keyword>
<dbReference type="EMBL" id="JABBWD010000037">
    <property type="protein sequence ID" value="KAG1774925.1"/>
    <property type="molecule type" value="Genomic_DNA"/>
</dbReference>
<dbReference type="AlphaFoldDB" id="A0A9P6ZQH5"/>
<protein>
    <submittedName>
        <fullName evidence="2">Uncharacterized protein</fullName>
    </submittedName>
</protein>
<sequence>MSNNLCVVLRDEQVYTSLTAHSLPDVIPFEPVWDPRDDVDCSPEDSKRPLSTCWAYSARPWFPLIPRNPTFDGPIFGCLNHSRFSLLTEVDSNGKYILHRDIREAWVALEQKLLWCLERLGAGLLVPWGTKLPRPPTSFGYQRSHADANLAKKVAIRSRDAFLYDPNYPIPAEWVLELSRSFVGDLTTSVPRTGVLVSSKYCPWEGQLPMFEKFSIPVWVRFPRNASGGIDASAVDFTLRHYIPSQVAITRATEPIQWGQPDDNTWGQPDDNTWGQSDNKSQGALGWDVSALGWGQAGGEQPVSDIPEAHADPSFPIPQPHSGQKRGEDWKTFFARRHEENKKKEETETPARRQSRQSRERAAMNHGIPGKSSTVVVFEWQPNYDFGGFLERVRLTKAEVPTSWMSYNQSTRVYDSFRNEWDLCDALDPTSVPDGDWEEDNFPPASALAPSEPTAPPPPPPLSSFLRDIETYFGQYEVAPSAQYTRSVERFVSILHFHLGFRLAASTTTPRGRSTTFDDWTRKTQWAHLCKLVGDDPMNIVSIPEAQKHVITCFIGYLVTLPQSQLSDIPPDLWDLGPNPSLSTSNAHIRVSYVQQPKQRFYIIKPRLSFSLVPWKLAVSDAITAVMCLRRDWGSDILTIARNLLEKGIAIKTLLPMSVSPRARRPLTELHTYSLGHVYPPNNNKLPRFRPVYADYIVYEQHRHEFMNQPRARAALLHGGLVWRLALHSLGFDILPSVLDGISREAVPFGLMLDVNGQTYFDDELSEEEVDFMCGTYYVHNNDGNVEIVSWWPRPQAWAASGLNVGFWSSRCESWFLSRLENIRQGVSRERHQSTNDANGPMTGKQWKGSLKFNPGTNKMMKNVDAACCSLLTTGKDSCYLRRL</sequence>
<feature type="region of interest" description="Disordered" evidence="1">
    <location>
        <begin position="828"/>
        <end position="848"/>
    </location>
</feature>
<dbReference type="OrthoDB" id="3237250at2759"/>